<keyword evidence="1" id="KW-0349">Heme</keyword>
<protein>
    <recommendedName>
        <fullName evidence="1">Cytochrome c-type biogenesis protein</fullName>
    </recommendedName>
</protein>
<feature type="transmembrane region" description="Helical" evidence="1">
    <location>
        <begin position="107"/>
        <end position="126"/>
    </location>
</feature>
<dbReference type="InterPro" id="IPR005616">
    <property type="entry name" value="CcmH/CycL/Ccl2/NrfF_N"/>
</dbReference>
<sequence>MDCVGKRKLPKIIRGLVSFLDHFLSEAGFAPDMAINKAERNMIVQTAAYKAFLSGYFGCLKGVVLKFTSTLSATLLHLVSLFFPSTIEQEDFGESVLYTPKFDMQTAALWLSPIIFGGVAVGIWAYNRHRQKTDVHIMALNLVRGVPLTPKERETILDLVTPPPPEGATPFSWWRKWRGR</sequence>
<keyword evidence="1" id="KW-0999">Mitochondrion inner membrane</keyword>
<dbReference type="GO" id="GO:0005743">
    <property type="term" value="C:mitochondrial inner membrane"/>
    <property type="evidence" value="ECO:0007669"/>
    <property type="project" value="UniProtKB-SubCell"/>
</dbReference>
<keyword evidence="1" id="KW-0408">Iron</keyword>
<dbReference type="Proteomes" id="UP000288805">
    <property type="component" value="Unassembled WGS sequence"/>
</dbReference>
<keyword evidence="1" id="KW-0496">Mitochondrion</keyword>
<keyword evidence="1" id="KW-0812">Transmembrane</keyword>
<dbReference type="EMBL" id="QGNW01000496">
    <property type="protein sequence ID" value="RVW69483.1"/>
    <property type="molecule type" value="Genomic_DNA"/>
</dbReference>
<proteinExistence type="inferred from homology"/>
<evidence type="ECO:0000259" key="2">
    <source>
        <dbReference type="Pfam" id="PF03918"/>
    </source>
</evidence>
<comment type="caution">
    <text evidence="3">The sequence shown here is derived from an EMBL/GenBank/DDBJ whole genome shotgun (WGS) entry which is preliminary data.</text>
</comment>
<name>A0A438GB90_VITVI</name>
<reference evidence="3 4" key="1">
    <citation type="journal article" date="2018" name="PLoS Genet.">
        <title>Population sequencing reveals clonal diversity and ancestral inbreeding in the grapevine cultivar Chardonnay.</title>
        <authorList>
            <person name="Roach M.J."/>
            <person name="Johnson D.L."/>
            <person name="Bohlmann J."/>
            <person name="van Vuuren H.J."/>
            <person name="Jones S.J."/>
            <person name="Pretorius I.S."/>
            <person name="Schmidt S.A."/>
            <person name="Borneman A.R."/>
        </authorList>
    </citation>
    <scope>NUCLEOTIDE SEQUENCE [LARGE SCALE GENOMIC DNA]</scope>
    <source>
        <strain evidence="4">cv. Chardonnay</strain>
        <tissue evidence="3">Leaf</tissue>
    </source>
</reference>
<feature type="domain" description="CcmH/CycL/Ccl2/NrfF N-terminal" evidence="2">
    <location>
        <begin position="90"/>
        <end position="135"/>
    </location>
</feature>
<keyword evidence="1" id="KW-0479">Metal-binding</keyword>
<dbReference type="GO" id="GO:0046872">
    <property type="term" value="F:metal ion binding"/>
    <property type="evidence" value="ECO:0007669"/>
    <property type="project" value="UniProtKB-KW"/>
</dbReference>
<evidence type="ECO:0000256" key="1">
    <source>
        <dbReference type="RuleBase" id="RU364112"/>
    </source>
</evidence>
<keyword evidence="1" id="KW-0472">Membrane</keyword>
<organism evidence="3 4">
    <name type="scientific">Vitis vinifera</name>
    <name type="common">Grape</name>
    <dbReference type="NCBI Taxonomy" id="29760"/>
    <lineage>
        <taxon>Eukaryota</taxon>
        <taxon>Viridiplantae</taxon>
        <taxon>Streptophyta</taxon>
        <taxon>Embryophyta</taxon>
        <taxon>Tracheophyta</taxon>
        <taxon>Spermatophyta</taxon>
        <taxon>Magnoliopsida</taxon>
        <taxon>eudicotyledons</taxon>
        <taxon>Gunneridae</taxon>
        <taxon>Pentapetalae</taxon>
        <taxon>rosids</taxon>
        <taxon>Vitales</taxon>
        <taxon>Vitaceae</taxon>
        <taxon>Viteae</taxon>
        <taxon>Vitis</taxon>
    </lineage>
</organism>
<keyword evidence="1" id="KW-1133">Transmembrane helix</keyword>
<comment type="subcellular location">
    <subcellularLocation>
        <location evidence="1">Mitochondrion inner membrane</location>
    </subcellularLocation>
</comment>
<evidence type="ECO:0000313" key="4">
    <source>
        <dbReference type="Proteomes" id="UP000288805"/>
    </source>
</evidence>
<comment type="similarity">
    <text evidence="1">Belongs to the CcmH/CycL/Ccl2/NrfF family.</text>
</comment>
<dbReference type="Pfam" id="PF03918">
    <property type="entry name" value="CcmH"/>
    <property type="match status" value="1"/>
</dbReference>
<dbReference type="AlphaFoldDB" id="A0A438GB90"/>
<evidence type="ECO:0000313" key="3">
    <source>
        <dbReference type="EMBL" id="RVW69483.1"/>
    </source>
</evidence>
<accession>A0A438GB90</accession>
<gene>
    <name evidence="3" type="primary">CCMH_3</name>
    <name evidence="3" type="ORF">CK203_054490</name>
</gene>
<dbReference type="PANTHER" id="PTHR47601">
    <property type="match status" value="1"/>
</dbReference>
<dbReference type="PANTHER" id="PTHR47601:SF1">
    <property type="entry name" value="CYTOCHROME C-TYPE BIOGENESIS CCMH-LIKE MITOCHONDRIAL PROTEIN"/>
    <property type="match status" value="1"/>
</dbReference>
<feature type="transmembrane region" description="Helical" evidence="1">
    <location>
        <begin position="63"/>
        <end position="87"/>
    </location>
</feature>